<sequence>MPSPYLHFINKITDFNISQNPSNFILPSFLFLVLVFIIKYYINLNTNYQYEYKQYYSKTTKRLKHKEIVILKSNSFFNKTIVFKAQIIPNIGIVISNENIKKQTIYYNYLKGINIIEYISNGVKINYKIVSIERNDNLPKDNRNILETAIIDNSKIKISLKIVKDIYNLLQES</sequence>
<dbReference type="AlphaFoldDB" id="A0A1B7TDQ4"/>
<keyword evidence="1" id="KW-0472">Membrane</keyword>
<reference evidence="3" key="1">
    <citation type="journal article" date="2016" name="Proc. Natl. Acad. Sci. U.S.A.">
        <title>Comparative genomics of biotechnologically important yeasts.</title>
        <authorList>
            <person name="Riley R."/>
            <person name="Haridas S."/>
            <person name="Wolfe K.H."/>
            <person name="Lopes M.R."/>
            <person name="Hittinger C.T."/>
            <person name="Goeker M."/>
            <person name="Salamov A.A."/>
            <person name="Wisecaver J.H."/>
            <person name="Long T.M."/>
            <person name="Calvey C.H."/>
            <person name="Aerts A.L."/>
            <person name="Barry K.W."/>
            <person name="Choi C."/>
            <person name="Clum A."/>
            <person name="Coughlan A.Y."/>
            <person name="Deshpande S."/>
            <person name="Douglass A.P."/>
            <person name="Hanson S.J."/>
            <person name="Klenk H.-P."/>
            <person name="LaButti K.M."/>
            <person name="Lapidus A."/>
            <person name="Lindquist E.A."/>
            <person name="Lipzen A.M."/>
            <person name="Meier-Kolthoff J.P."/>
            <person name="Ohm R.A."/>
            <person name="Otillar R.P."/>
            <person name="Pangilinan J.L."/>
            <person name="Peng Y."/>
            <person name="Rokas A."/>
            <person name="Rosa C.A."/>
            <person name="Scheuner C."/>
            <person name="Sibirny A.A."/>
            <person name="Slot J.C."/>
            <person name="Stielow J.B."/>
            <person name="Sun H."/>
            <person name="Kurtzman C.P."/>
            <person name="Blackwell M."/>
            <person name="Grigoriev I.V."/>
            <person name="Jeffries T.W."/>
        </authorList>
    </citation>
    <scope>NUCLEOTIDE SEQUENCE [LARGE SCALE GENOMIC DNA]</scope>
    <source>
        <strain evidence="3">NRRL Y-1626</strain>
    </source>
</reference>
<accession>A0A1B7TDQ4</accession>
<dbReference type="EMBL" id="LXPE01000012">
    <property type="protein sequence ID" value="OBA26864.1"/>
    <property type="molecule type" value="Genomic_DNA"/>
</dbReference>
<comment type="caution">
    <text evidence="2">The sequence shown here is derived from an EMBL/GenBank/DDBJ whole genome shotgun (WGS) entry which is preliminary data.</text>
</comment>
<evidence type="ECO:0000313" key="3">
    <source>
        <dbReference type="Proteomes" id="UP000092321"/>
    </source>
</evidence>
<gene>
    <name evidence="2" type="ORF">HANVADRAFT_71312</name>
</gene>
<keyword evidence="1" id="KW-0812">Transmembrane</keyword>
<dbReference type="Proteomes" id="UP000092321">
    <property type="component" value="Unassembled WGS sequence"/>
</dbReference>
<protein>
    <submittedName>
        <fullName evidence="2">Uncharacterized protein</fullName>
    </submittedName>
</protein>
<name>A0A1B7TDQ4_9ASCO</name>
<keyword evidence="3" id="KW-1185">Reference proteome</keyword>
<evidence type="ECO:0000313" key="2">
    <source>
        <dbReference type="EMBL" id="OBA26864.1"/>
    </source>
</evidence>
<feature type="transmembrane region" description="Helical" evidence="1">
    <location>
        <begin position="24"/>
        <end position="42"/>
    </location>
</feature>
<evidence type="ECO:0000256" key="1">
    <source>
        <dbReference type="SAM" id="Phobius"/>
    </source>
</evidence>
<organism evidence="2 3">
    <name type="scientific">Hanseniaspora valbyensis NRRL Y-1626</name>
    <dbReference type="NCBI Taxonomy" id="766949"/>
    <lineage>
        <taxon>Eukaryota</taxon>
        <taxon>Fungi</taxon>
        <taxon>Dikarya</taxon>
        <taxon>Ascomycota</taxon>
        <taxon>Saccharomycotina</taxon>
        <taxon>Saccharomycetes</taxon>
        <taxon>Saccharomycodales</taxon>
        <taxon>Saccharomycodaceae</taxon>
        <taxon>Hanseniaspora</taxon>
    </lineage>
</organism>
<proteinExistence type="predicted"/>
<keyword evidence="1" id="KW-1133">Transmembrane helix</keyword>